<evidence type="ECO:0000256" key="1">
    <source>
        <dbReference type="SAM" id="MobiDB-lite"/>
    </source>
</evidence>
<feature type="transmembrane region" description="Helical" evidence="2">
    <location>
        <begin position="76"/>
        <end position="97"/>
    </location>
</feature>
<evidence type="ECO:0008006" key="5">
    <source>
        <dbReference type="Google" id="ProtNLM"/>
    </source>
</evidence>
<evidence type="ECO:0000256" key="2">
    <source>
        <dbReference type="SAM" id="Phobius"/>
    </source>
</evidence>
<dbReference type="CDD" id="cd09911">
    <property type="entry name" value="Lin0431_like"/>
    <property type="match status" value="1"/>
</dbReference>
<proteinExistence type="predicted"/>
<keyword evidence="4" id="KW-1185">Reference proteome</keyword>
<accession>A0ABN6MH23</accession>
<sequence>MSIDPANERKEAAMAAPDTSMRTAPADSSVAENSAASPYASGIGGQPASAAPPVAESGAEKLDASVVARRQSHRSLLFVAGLLVIAIAAWGCMQIAFAANADDRIAVITDSEGATQRIPLSENGSYPVETALGTNVVAVENGEVHMDSADCPGHDCINQGAIGSAGEIIVCLPHKLIVSIEGGTDEGASTIDTVAS</sequence>
<evidence type="ECO:0000313" key="3">
    <source>
        <dbReference type="EMBL" id="BDE97264.1"/>
    </source>
</evidence>
<dbReference type="EMBL" id="AP025564">
    <property type="protein sequence ID" value="BDE97264.1"/>
    <property type="molecule type" value="Genomic_DNA"/>
</dbReference>
<gene>
    <name evidence="3" type="ORF">CE91St30_25970</name>
</gene>
<name>A0ABN6MH23_9ACTN</name>
<reference evidence="3 4" key="1">
    <citation type="submission" date="2022-01" db="EMBL/GenBank/DDBJ databases">
        <title>Novel bile acid biosynthetic pathways are enriched in the microbiome of centenarians.</title>
        <authorList>
            <person name="Sato Y."/>
            <person name="Atarashi K."/>
            <person name="Plichta R.D."/>
            <person name="Arai Y."/>
            <person name="Sasajima S."/>
            <person name="Kearney M.S."/>
            <person name="Suda W."/>
            <person name="Takeshita K."/>
            <person name="Sasaki T."/>
            <person name="Okamoto S."/>
            <person name="Skelly N.A."/>
            <person name="Okamura Y."/>
            <person name="Vlamakis H."/>
            <person name="Li Y."/>
            <person name="Tanoue T."/>
            <person name="Takei H."/>
            <person name="Nittono H."/>
            <person name="Narushima S."/>
            <person name="Irie J."/>
            <person name="Itoh H."/>
            <person name="Moriya K."/>
            <person name="Sugiura Y."/>
            <person name="Suematsu M."/>
            <person name="Moritoki N."/>
            <person name="Shibata S."/>
            <person name="Littman R.D."/>
            <person name="Fischbach A.M."/>
            <person name="Uwamino Y."/>
            <person name="Inoue T."/>
            <person name="Honda A."/>
            <person name="Hattori M."/>
            <person name="Murai T."/>
            <person name="Xavier J.R."/>
            <person name="Hirose N."/>
            <person name="Honda K."/>
        </authorList>
    </citation>
    <scope>NUCLEOTIDE SEQUENCE [LARGE SCALE GENOMIC DNA]</scope>
    <source>
        <strain evidence="3 4">CE91-St30</strain>
    </source>
</reference>
<keyword evidence="2" id="KW-0472">Membrane</keyword>
<dbReference type="InterPro" id="IPR038690">
    <property type="entry name" value="NusG_2_sf"/>
</dbReference>
<dbReference type="Pfam" id="PF07009">
    <property type="entry name" value="NusG_II"/>
    <property type="match status" value="1"/>
</dbReference>
<feature type="compositionally biased region" description="Basic and acidic residues" evidence="1">
    <location>
        <begin position="1"/>
        <end position="12"/>
    </location>
</feature>
<dbReference type="Gene3D" id="2.60.320.10">
    <property type="entry name" value="N-utilization substance G protein NusG, insert domain"/>
    <property type="match status" value="1"/>
</dbReference>
<keyword evidence="2" id="KW-1133">Transmembrane helix</keyword>
<keyword evidence="2" id="KW-0812">Transmembrane</keyword>
<organism evidence="3 4">
    <name type="scientific">Raoultibacter timonensis</name>
    <dbReference type="NCBI Taxonomy" id="1907662"/>
    <lineage>
        <taxon>Bacteria</taxon>
        <taxon>Bacillati</taxon>
        <taxon>Actinomycetota</taxon>
        <taxon>Coriobacteriia</taxon>
        <taxon>Eggerthellales</taxon>
        <taxon>Eggerthellaceae</taxon>
        <taxon>Raoultibacter</taxon>
    </lineage>
</organism>
<protein>
    <recommendedName>
        <fullName evidence="5">NusG domain-containing protein</fullName>
    </recommendedName>
</protein>
<feature type="region of interest" description="Disordered" evidence="1">
    <location>
        <begin position="1"/>
        <end position="56"/>
    </location>
</feature>
<dbReference type="Proteomes" id="UP001320544">
    <property type="component" value="Chromosome"/>
</dbReference>
<evidence type="ECO:0000313" key="4">
    <source>
        <dbReference type="Proteomes" id="UP001320544"/>
    </source>
</evidence>